<evidence type="ECO:0000256" key="15">
    <source>
        <dbReference type="PROSITE-ProRule" id="PRU00282"/>
    </source>
</evidence>
<dbReference type="FunCoup" id="H2ZH07">
    <property type="interactions" value="75"/>
</dbReference>
<feature type="repeat" description="Solcar" evidence="15">
    <location>
        <begin position="27"/>
        <end position="112"/>
    </location>
</feature>
<dbReference type="STRING" id="51511.ENSCSAVP00000016873"/>
<feature type="repeat" description="Solcar" evidence="15">
    <location>
        <begin position="124"/>
        <end position="208"/>
    </location>
</feature>
<evidence type="ECO:0000256" key="16">
    <source>
        <dbReference type="RuleBase" id="RU000488"/>
    </source>
</evidence>
<dbReference type="GeneTree" id="ENSGT00940000169345"/>
<dbReference type="OMA" id="WRPMRGM"/>
<dbReference type="eggNOG" id="KOG0760">
    <property type="taxonomic scope" value="Eukaryota"/>
</dbReference>
<dbReference type="Pfam" id="PF00153">
    <property type="entry name" value="Mito_carr"/>
    <property type="match status" value="3"/>
</dbReference>
<dbReference type="Proteomes" id="UP000007875">
    <property type="component" value="Unassembled WGS sequence"/>
</dbReference>
<evidence type="ECO:0000256" key="9">
    <source>
        <dbReference type="ARBA" id="ARBA00023004"/>
    </source>
</evidence>
<protein>
    <recommendedName>
        <fullName evidence="19">Mitoferrin-1</fullName>
    </recommendedName>
</protein>
<accession>H2ZH07</accession>
<evidence type="ECO:0000256" key="3">
    <source>
        <dbReference type="ARBA" id="ARBA00022448"/>
    </source>
</evidence>
<dbReference type="SUPFAM" id="SSF103506">
    <property type="entry name" value="Mitochondrial carrier"/>
    <property type="match status" value="1"/>
</dbReference>
<evidence type="ECO:0000256" key="14">
    <source>
        <dbReference type="ARBA" id="ARBA00037402"/>
    </source>
</evidence>
<reference evidence="17" key="3">
    <citation type="submission" date="2025-09" db="UniProtKB">
        <authorList>
            <consortium name="Ensembl"/>
        </authorList>
    </citation>
    <scope>IDENTIFICATION</scope>
</reference>
<keyword evidence="9" id="KW-0408">Iron</keyword>
<evidence type="ECO:0000256" key="7">
    <source>
        <dbReference type="ARBA" id="ARBA00022792"/>
    </source>
</evidence>
<evidence type="ECO:0000313" key="18">
    <source>
        <dbReference type="Proteomes" id="UP000007875"/>
    </source>
</evidence>
<keyword evidence="8" id="KW-1133">Transmembrane helix</keyword>
<evidence type="ECO:0000256" key="11">
    <source>
        <dbReference type="ARBA" id="ARBA00023128"/>
    </source>
</evidence>
<evidence type="ECO:0000256" key="2">
    <source>
        <dbReference type="ARBA" id="ARBA00006375"/>
    </source>
</evidence>
<reference evidence="18" key="1">
    <citation type="submission" date="2003-08" db="EMBL/GenBank/DDBJ databases">
        <authorList>
            <person name="Birren B."/>
            <person name="Nusbaum C."/>
            <person name="Abebe A."/>
            <person name="Abouelleil A."/>
            <person name="Adekoya E."/>
            <person name="Ait-zahra M."/>
            <person name="Allen N."/>
            <person name="Allen T."/>
            <person name="An P."/>
            <person name="Anderson M."/>
            <person name="Anderson S."/>
            <person name="Arachchi H."/>
            <person name="Armbruster J."/>
            <person name="Bachantsang P."/>
            <person name="Baldwin J."/>
            <person name="Barry A."/>
            <person name="Bayul T."/>
            <person name="Blitshsteyn B."/>
            <person name="Bloom T."/>
            <person name="Blye J."/>
            <person name="Boguslavskiy L."/>
            <person name="Borowsky M."/>
            <person name="Boukhgalter B."/>
            <person name="Brunache A."/>
            <person name="Butler J."/>
            <person name="Calixte N."/>
            <person name="Calvo S."/>
            <person name="Camarata J."/>
            <person name="Campo K."/>
            <person name="Chang J."/>
            <person name="Cheshatsang Y."/>
            <person name="Citroen M."/>
            <person name="Collymore A."/>
            <person name="Considine T."/>
            <person name="Cook A."/>
            <person name="Cooke P."/>
            <person name="Corum B."/>
            <person name="Cuomo C."/>
            <person name="David R."/>
            <person name="Dawoe T."/>
            <person name="Degray S."/>
            <person name="Dodge S."/>
            <person name="Dooley K."/>
            <person name="Dorje P."/>
            <person name="Dorjee K."/>
            <person name="Dorris L."/>
            <person name="Duffey N."/>
            <person name="Dupes A."/>
            <person name="Elkins T."/>
            <person name="Engels R."/>
            <person name="Erickson J."/>
            <person name="Farina A."/>
            <person name="Faro S."/>
            <person name="Ferreira P."/>
            <person name="Fischer H."/>
            <person name="Fitzgerald M."/>
            <person name="Foley K."/>
            <person name="Gage D."/>
            <person name="Galagan J."/>
            <person name="Gearin G."/>
            <person name="Gnerre S."/>
            <person name="Gnirke A."/>
            <person name="Goyette A."/>
            <person name="Graham J."/>
            <person name="Grandbois E."/>
            <person name="Gyaltsen K."/>
            <person name="Hafez N."/>
            <person name="Hagopian D."/>
            <person name="Hagos B."/>
            <person name="Hall J."/>
            <person name="Hatcher B."/>
            <person name="Heller A."/>
            <person name="Higgins H."/>
            <person name="Honan T."/>
            <person name="Horn A."/>
            <person name="Houde N."/>
            <person name="Hughes L."/>
            <person name="Hulme W."/>
            <person name="Husby E."/>
            <person name="Iliev I."/>
            <person name="Jaffe D."/>
            <person name="Jones C."/>
            <person name="Kamal M."/>
            <person name="Kamat A."/>
            <person name="Kamvysselis M."/>
            <person name="Karlsson E."/>
            <person name="Kells C."/>
            <person name="Kieu A."/>
            <person name="Kisner P."/>
            <person name="Kodira C."/>
            <person name="Kulbokas E."/>
            <person name="Labutti K."/>
            <person name="Lama D."/>
            <person name="Landers T."/>
            <person name="Leger J."/>
            <person name="Levine S."/>
            <person name="Lewis D."/>
            <person name="Lewis T."/>
            <person name="Lindblad-toh K."/>
            <person name="Liu X."/>
            <person name="Lokyitsang T."/>
            <person name="Lokyitsang Y."/>
            <person name="Lucien O."/>
            <person name="Lui A."/>
            <person name="Ma L.J."/>
            <person name="Mabbitt R."/>
            <person name="Macdonald J."/>
            <person name="Maclean C."/>
            <person name="Major J."/>
            <person name="Manning J."/>
            <person name="Marabella R."/>
            <person name="Maru K."/>
            <person name="Matthews C."/>
            <person name="Mauceli E."/>
            <person name="Mccarthy M."/>
            <person name="Mcdonough S."/>
            <person name="Mcghee T."/>
            <person name="Meldrim J."/>
            <person name="Meneus L."/>
            <person name="Mesirov J."/>
            <person name="Mihalev A."/>
            <person name="Mihova T."/>
            <person name="Mikkelsen T."/>
            <person name="Mlenga V."/>
            <person name="Moru K."/>
            <person name="Mozes J."/>
            <person name="Mulrain L."/>
            <person name="Munson G."/>
            <person name="Naylor J."/>
            <person name="Newes C."/>
            <person name="Nguyen C."/>
            <person name="Nguyen N."/>
            <person name="Nguyen T."/>
            <person name="Nicol R."/>
            <person name="Nielsen C."/>
            <person name="Nizzari M."/>
            <person name="Norbu C."/>
            <person name="Norbu N."/>
            <person name="O'donnell P."/>
            <person name="Okoawo O."/>
            <person name="O'leary S."/>
            <person name="Omotosho B."/>
            <person name="O'neill K."/>
            <person name="Osman S."/>
            <person name="Parker S."/>
            <person name="Perrin D."/>
            <person name="Phunkhang P."/>
            <person name="Piqani B."/>
            <person name="Purcell S."/>
            <person name="Rachupka T."/>
            <person name="Ramasamy U."/>
            <person name="Rameau R."/>
            <person name="Ray V."/>
            <person name="Raymond C."/>
            <person name="Retta R."/>
            <person name="Richardson S."/>
            <person name="Rise C."/>
            <person name="Rodriguez J."/>
            <person name="Rogers J."/>
            <person name="Rogov P."/>
            <person name="Rutman M."/>
            <person name="Schupbach R."/>
            <person name="Seaman C."/>
            <person name="Settipalli S."/>
            <person name="Sharpe T."/>
            <person name="Sheridan J."/>
            <person name="Sherpa N."/>
            <person name="Shi J."/>
            <person name="Smirnov S."/>
            <person name="Smith C."/>
            <person name="Sougnez C."/>
            <person name="Spencer B."/>
            <person name="Stalker J."/>
            <person name="Stange-thomann N."/>
            <person name="Stavropoulos S."/>
            <person name="Stetson K."/>
            <person name="Stone C."/>
            <person name="Stone S."/>
            <person name="Stubbs M."/>
            <person name="Talamas J."/>
            <person name="Tchuinga P."/>
            <person name="Tenzing P."/>
            <person name="Tesfaye S."/>
            <person name="Theodore J."/>
            <person name="Thoulutsang Y."/>
            <person name="Topham K."/>
            <person name="Towey S."/>
            <person name="Tsamla T."/>
            <person name="Tsomo N."/>
            <person name="Vallee D."/>
            <person name="Vassiliev H."/>
            <person name="Venkataraman V."/>
            <person name="Vinson J."/>
            <person name="Vo A."/>
            <person name="Wade C."/>
            <person name="Wang S."/>
            <person name="Wangchuk T."/>
            <person name="Wangdi T."/>
            <person name="Whittaker C."/>
            <person name="Wilkinson J."/>
            <person name="Wu Y."/>
            <person name="Wyman D."/>
            <person name="Yadav S."/>
            <person name="Yang S."/>
            <person name="Yang X."/>
            <person name="Yeager S."/>
            <person name="Yee E."/>
            <person name="Young G."/>
            <person name="Zainoun J."/>
            <person name="Zembeck L."/>
            <person name="Zimmer A."/>
            <person name="Zody M."/>
            <person name="Lander E."/>
        </authorList>
    </citation>
    <scope>NUCLEOTIDE SEQUENCE [LARGE SCALE GENOMIC DNA]</scope>
</reference>
<comment type="function">
    <text evidence="14">Mitochondrial iron transporter that mediates iron uptake. Probably required for heme synthesis of hemoproteins and Fe-S cluster assembly in non-erythroid cells.</text>
</comment>
<keyword evidence="4" id="KW-0410">Iron transport</keyword>
<reference evidence="17" key="2">
    <citation type="submission" date="2025-08" db="UniProtKB">
        <authorList>
            <consortium name="Ensembl"/>
        </authorList>
    </citation>
    <scope>IDENTIFICATION</scope>
</reference>
<keyword evidence="18" id="KW-1185">Reference proteome</keyword>
<dbReference type="FunFam" id="1.50.40.10:FF:000029">
    <property type="entry name" value="Solute carrier family 25 member 28"/>
    <property type="match status" value="1"/>
</dbReference>
<keyword evidence="12 15" id="KW-0472">Membrane</keyword>
<dbReference type="HOGENOM" id="CLU_015166_3_1_1"/>
<evidence type="ECO:0000256" key="5">
    <source>
        <dbReference type="ARBA" id="ARBA00022692"/>
    </source>
</evidence>
<dbReference type="GO" id="GO:0015093">
    <property type="term" value="F:ferrous iron transmembrane transporter activity"/>
    <property type="evidence" value="ECO:0007669"/>
    <property type="project" value="TreeGrafter"/>
</dbReference>
<keyword evidence="3 16" id="KW-0813">Transport</keyword>
<dbReference type="PANTHER" id="PTHR45758">
    <property type="entry name" value="MITOFERRIN-1-RELATED"/>
    <property type="match status" value="1"/>
</dbReference>
<evidence type="ECO:0000256" key="6">
    <source>
        <dbReference type="ARBA" id="ARBA00022737"/>
    </source>
</evidence>
<evidence type="ECO:0000313" key="17">
    <source>
        <dbReference type="Ensembl" id="ENSCSAVP00000016873.1"/>
    </source>
</evidence>
<evidence type="ECO:0000256" key="12">
    <source>
        <dbReference type="ARBA" id="ARBA00023136"/>
    </source>
</evidence>
<dbReference type="PROSITE" id="PS50920">
    <property type="entry name" value="SOLCAR"/>
    <property type="match status" value="3"/>
</dbReference>
<comment type="similarity">
    <text evidence="2 16">Belongs to the mitochondrial carrier (TC 2.A.29) family.</text>
</comment>
<keyword evidence="11" id="KW-0496">Mitochondrion</keyword>
<keyword evidence="7" id="KW-0999">Mitochondrion inner membrane</keyword>
<keyword evidence="10" id="KW-0406">Ion transport</keyword>
<evidence type="ECO:0000256" key="8">
    <source>
        <dbReference type="ARBA" id="ARBA00022989"/>
    </source>
</evidence>
<keyword evidence="6" id="KW-0677">Repeat</keyword>
<comment type="subcellular location">
    <subcellularLocation>
        <location evidence="1">Mitochondrion inner membrane</location>
        <topology evidence="1">Multi-pass membrane protein</topology>
    </subcellularLocation>
</comment>
<evidence type="ECO:0000256" key="4">
    <source>
        <dbReference type="ARBA" id="ARBA00022496"/>
    </source>
</evidence>
<comment type="catalytic activity">
    <reaction evidence="13">
        <text>Fe(2+)(in) = Fe(2+)(out)</text>
        <dbReference type="Rhea" id="RHEA:28486"/>
        <dbReference type="ChEBI" id="CHEBI:29033"/>
    </reaction>
</comment>
<dbReference type="InParanoid" id="H2ZH07"/>
<dbReference type="GO" id="GO:0005743">
    <property type="term" value="C:mitochondrial inner membrane"/>
    <property type="evidence" value="ECO:0007669"/>
    <property type="project" value="UniProtKB-SubCell"/>
</dbReference>
<dbReference type="InterPro" id="IPR018108">
    <property type="entry name" value="MCP_transmembrane"/>
</dbReference>
<feature type="repeat" description="Solcar" evidence="15">
    <location>
        <begin position="215"/>
        <end position="303"/>
    </location>
</feature>
<dbReference type="PRINTS" id="PR00926">
    <property type="entry name" value="MITOCARRIER"/>
</dbReference>
<dbReference type="Gene3D" id="1.50.40.10">
    <property type="entry name" value="Mitochondrial carrier domain"/>
    <property type="match status" value="2"/>
</dbReference>
<evidence type="ECO:0000256" key="1">
    <source>
        <dbReference type="ARBA" id="ARBA00004448"/>
    </source>
</evidence>
<evidence type="ECO:0000256" key="10">
    <source>
        <dbReference type="ARBA" id="ARBA00023065"/>
    </source>
</evidence>
<sequence>MSLSTDLPTNCLHNMDNSDYDALPVEWPVATHMLAGAAAGVMEHAAMYPIDCVKTQMQSIRTVHYSGLRDAFFTITKREGAARLLRGMSAMVVGAGPAHAMYFACYEKVKHHLTLKINGKKFKNSSIANGTAAAVSTLFHDVVMNPADVIKQRMQMYGSSYSTCRSCMMHTYRSEGLKAFYRSFPTQFIMNVPFQMVHFIIYELSQEQMNPERIYNPLSHMMSGGFAGGAAAFVTNPLDVCRTLLNTQQHNSDGTVRGLRQAIVMVYRTDGLRTFFRGVTARMLYQMPSTAISWSVYEFFKYVLYGQSLIKAVDSQKDSYIYKSKEWVNPACPGTIISSPAHSDIKHRNDTR</sequence>
<proteinExistence type="inferred from homology"/>
<dbReference type="AlphaFoldDB" id="H2ZH07"/>
<name>H2ZH07_CIOSA</name>
<dbReference type="InterPro" id="IPR023395">
    <property type="entry name" value="MCP_dom_sf"/>
</dbReference>
<evidence type="ECO:0008006" key="19">
    <source>
        <dbReference type="Google" id="ProtNLM"/>
    </source>
</evidence>
<dbReference type="GO" id="GO:0048250">
    <property type="term" value="P:iron import into the mitochondrion"/>
    <property type="evidence" value="ECO:0007669"/>
    <property type="project" value="TreeGrafter"/>
</dbReference>
<dbReference type="PANTHER" id="PTHR45758:SF20">
    <property type="entry name" value="MITOFERRIN-2"/>
    <property type="match status" value="1"/>
</dbReference>
<dbReference type="Ensembl" id="ENSCSAVT00000017055.1">
    <property type="protein sequence ID" value="ENSCSAVP00000016873.1"/>
    <property type="gene ID" value="ENSCSAVG00000009921.1"/>
</dbReference>
<dbReference type="InterPro" id="IPR002067">
    <property type="entry name" value="MCP"/>
</dbReference>
<keyword evidence="5 15" id="KW-0812">Transmembrane</keyword>
<organism evidence="17 18">
    <name type="scientific">Ciona savignyi</name>
    <name type="common">Pacific transparent sea squirt</name>
    <dbReference type="NCBI Taxonomy" id="51511"/>
    <lineage>
        <taxon>Eukaryota</taxon>
        <taxon>Metazoa</taxon>
        <taxon>Chordata</taxon>
        <taxon>Tunicata</taxon>
        <taxon>Ascidiacea</taxon>
        <taxon>Phlebobranchia</taxon>
        <taxon>Cionidae</taxon>
        <taxon>Ciona</taxon>
    </lineage>
</organism>
<evidence type="ECO:0000256" key="13">
    <source>
        <dbReference type="ARBA" id="ARBA00036243"/>
    </source>
</evidence>